<comment type="caution">
    <text evidence="2">The sequence shown here is derived from an EMBL/GenBank/DDBJ whole genome shotgun (WGS) entry which is preliminary data.</text>
</comment>
<keyword evidence="1" id="KW-0175">Coiled coil</keyword>
<dbReference type="InterPro" id="IPR011990">
    <property type="entry name" value="TPR-like_helical_dom_sf"/>
</dbReference>
<protein>
    <submittedName>
        <fullName evidence="2">17086_t:CDS:1</fullName>
    </submittedName>
</protein>
<evidence type="ECO:0000313" key="3">
    <source>
        <dbReference type="Proteomes" id="UP000789901"/>
    </source>
</evidence>
<reference evidence="2 3" key="1">
    <citation type="submission" date="2021-06" db="EMBL/GenBank/DDBJ databases">
        <authorList>
            <person name="Kallberg Y."/>
            <person name="Tangrot J."/>
            <person name="Rosling A."/>
        </authorList>
    </citation>
    <scope>NUCLEOTIDE SEQUENCE [LARGE SCALE GENOMIC DNA]</scope>
    <source>
        <strain evidence="2 3">120-4 pot B 10/14</strain>
    </source>
</reference>
<accession>A0ABM8VZQ0</accession>
<dbReference type="Proteomes" id="UP000789901">
    <property type="component" value="Unassembled WGS sequence"/>
</dbReference>
<dbReference type="EMBL" id="CAJVQB010000416">
    <property type="protein sequence ID" value="CAG8487594.1"/>
    <property type="molecule type" value="Genomic_DNA"/>
</dbReference>
<proteinExistence type="predicted"/>
<sequence>MFTNKSELEKKFDLALYLYNIDNNYQKALKILEELANSEDITVKYKAKFNIAKHLLDTGKDHKLNRKKNRKSALELLKDTADNGIEEARKQYEKELKNEKQFRKKIFTKHQFKIITRLFKR</sequence>
<feature type="coiled-coil region" evidence="1">
    <location>
        <begin position="78"/>
        <end position="105"/>
    </location>
</feature>
<keyword evidence="3" id="KW-1185">Reference proteome</keyword>
<name>A0ABM8VZQ0_GIGMA</name>
<gene>
    <name evidence="2" type="ORF">GMARGA_LOCUS1558</name>
</gene>
<evidence type="ECO:0000256" key="1">
    <source>
        <dbReference type="SAM" id="Coils"/>
    </source>
</evidence>
<dbReference type="Gene3D" id="1.25.40.10">
    <property type="entry name" value="Tetratricopeptide repeat domain"/>
    <property type="match status" value="1"/>
</dbReference>
<organism evidence="2 3">
    <name type="scientific">Gigaspora margarita</name>
    <dbReference type="NCBI Taxonomy" id="4874"/>
    <lineage>
        <taxon>Eukaryota</taxon>
        <taxon>Fungi</taxon>
        <taxon>Fungi incertae sedis</taxon>
        <taxon>Mucoromycota</taxon>
        <taxon>Glomeromycotina</taxon>
        <taxon>Glomeromycetes</taxon>
        <taxon>Diversisporales</taxon>
        <taxon>Gigasporaceae</taxon>
        <taxon>Gigaspora</taxon>
    </lineage>
</organism>
<evidence type="ECO:0000313" key="2">
    <source>
        <dbReference type="EMBL" id="CAG8487594.1"/>
    </source>
</evidence>